<dbReference type="AlphaFoldDB" id="A0A090YTQ7"/>
<sequence>MSIIIRKANMNDIQSLISLHISLLKEVGKIE</sequence>
<proteinExistence type="predicted"/>
<gene>
    <name evidence="1" type="ORF">DJ93_2715</name>
</gene>
<name>A0A090YTQ7_9BACI</name>
<evidence type="ECO:0000313" key="1">
    <source>
        <dbReference type="EMBL" id="KFN01815.1"/>
    </source>
</evidence>
<dbReference type="EMBL" id="JMQC01000008">
    <property type="protein sequence ID" value="KFN01815.1"/>
    <property type="molecule type" value="Genomic_DNA"/>
</dbReference>
<dbReference type="Proteomes" id="UP000029389">
    <property type="component" value="Unassembled WGS sequence"/>
</dbReference>
<reference evidence="1 2" key="1">
    <citation type="submission" date="2014-04" db="EMBL/GenBank/DDBJ databases">
        <authorList>
            <person name="Bishop-Lilly K.A."/>
            <person name="Broomall S.M."/>
            <person name="Chain P.S."/>
            <person name="Chertkov O."/>
            <person name="Coyne S.R."/>
            <person name="Daligault H.E."/>
            <person name="Davenport K.W."/>
            <person name="Erkkila T."/>
            <person name="Frey K.G."/>
            <person name="Gibbons H.S."/>
            <person name="Gu W."/>
            <person name="Jaissle J."/>
            <person name="Johnson S.L."/>
            <person name="Koroleva G.I."/>
            <person name="Ladner J.T."/>
            <person name="Lo C.-C."/>
            <person name="Minogue T.D."/>
            <person name="Munk C."/>
            <person name="Palacios G.F."/>
            <person name="Redden C.L."/>
            <person name="Rosenzweig C.N."/>
            <person name="Scholz M.B."/>
            <person name="Teshima H."/>
            <person name="Xu Y."/>
        </authorList>
    </citation>
    <scope>NUCLEOTIDE SEQUENCE [LARGE SCALE GENOMIC DNA]</scope>
    <source>
        <strain evidence="1 2">BHP</strain>
    </source>
</reference>
<evidence type="ECO:0000313" key="2">
    <source>
        <dbReference type="Proteomes" id="UP000029389"/>
    </source>
</evidence>
<comment type="caution">
    <text evidence="1">The sequence shown here is derived from an EMBL/GenBank/DDBJ whole genome shotgun (WGS) entry which is preliminary data.</text>
</comment>
<organism evidence="1 2">
    <name type="scientific">Bacillus clarus</name>
    <dbReference type="NCBI Taxonomy" id="2338372"/>
    <lineage>
        <taxon>Bacteria</taxon>
        <taxon>Bacillati</taxon>
        <taxon>Bacillota</taxon>
        <taxon>Bacilli</taxon>
        <taxon>Bacillales</taxon>
        <taxon>Bacillaceae</taxon>
        <taxon>Bacillus</taxon>
        <taxon>Bacillus cereus group</taxon>
    </lineage>
</organism>
<accession>A0A090YTQ7</accession>
<protein>
    <submittedName>
        <fullName evidence="1">Uncharacterized protein</fullName>
    </submittedName>
</protein>